<evidence type="ECO:0000256" key="2">
    <source>
        <dbReference type="ARBA" id="ARBA00023012"/>
    </source>
</evidence>
<reference evidence="5 6" key="1">
    <citation type="submission" date="2019-03" db="EMBL/GenBank/DDBJ databases">
        <title>Genomic Encyclopedia of Type Strains, Phase IV (KMG-IV): sequencing the most valuable type-strain genomes for metagenomic binning, comparative biology and taxonomic classification.</title>
        <authorList>
            <person name="Goeker M."/>
        </authorList>
    </citation>
    <scope>NUCLEOTIDE SEQUENCE [LARGE SCALE GENOMIC DNA]</scope>
    <source>
        <strain evidence="5 6">DSM 24629</strain>
    </source>
</reference>
<dbReference type="OrthoDB" id="9792686at2"/>
<evidence type="ECO:0000256" key="1">
    <source>
        <dbReference type="ARBA" id="ARBA00022777"/>
    </source>
</evidence>
<dbReference type="SMART" id="SM00387">
    <property type="entry name" value="HATPase_c"/>
    <property type="match status" value="1"/>
</dbReference>
<evidence type="ECO:0000256" key="3">
    <source>
        <dbReference type="SAM" id="Phobius"/>
    </source>
</evidence>
<keyword evidence="6" id="KW-1185">Reference proteome</keyword>
<dbReference type="EMBL" id="SMAL01000003">
    <property type="protein sequence ID" value="TCT15447.1"/>
    <property type="molecule type" value="Genomic_DNA"/>
</dbReference>
<evidence type="ECO:0000313" key="6">
    <source>
        <dbReference type="Proteomes" id="UP000294902"/>
    </source>
</evidence>
<keyword evidence="3" id="KW-0812">Transmembrane</keyword>
<feature type="transmembrane region" description="Helical" evidence="3">
    <location>
        <begin position="115"/>
        <end position="132"/>
    </location>
</feature>
<dbReference type="Gene3D" id="3.30.565.10">
    <property type="entry name" value="Histidine kinase-like ATPase, C-terminal domain"/>
    <property type="match status" value="1"/>
</dbReference>
<dbReference type="SUPFAM" id="SSF55874">
    <property type="entry name" value="ATPase domain of HSP90 chaperone/DNA topoisomerase II/histidine kinase"/>
    <property type="match status" value="1"/>
</dbReference>
<proteinExistence type="predicted"/>
<gene>
    <name evidence="5" type="ORF">EDC18_103152</name>
</gene>
<feature type="transmembrane region" description="Helical" evidence="3">
    <location>
        <begin position="84"/>
        <end position="109"/>
    </location>
</feature>
<protein>
    <submittedName>
        <fullName evidence="5">Two-component system sensor histidine kinase AgrC</fullName>
    </submittedName>
</protein>
<dbReference type="PANTHER" id="PTHR40448:SF1">
    <property type="entry name" value="TWO-COMPONENT SENSOR HISTIDINE KINASE"/>
    <property type="match status" value="1"/>
</dbReference>
<sequence length="421" mass="49876">MKGWYYPTLFTFLEASSILLAWSALNDSVRHAAFIKKLLFPITFVLLNVTLLVINPEVWITISMNFFVIFLFFIYVYRVNIKNLFFEFFLAHAMVIILQVFYTYIYSFFTVENDFSRGLTVNLGLLITMYFIDKKNLLKSIQRLYIKYTQLTLSILLNIFLCALISMAIWRVDRGFMITYFPLIIVIIILWGIINFYFMFQRVKIIQQKKVISTHETYLPYLEGLVDEVRQRQHDFKNHLNVIYEFAEEVALDTNKEMKEYLDKLIKRDRPMDYLLNINDSILTAIIYNKKNVIKEKGINFDFKINDYIPKYPLEKYEVVEILGNLLDNAMEEIENIGNIDHKNIALTLGTYEDKSIIEVKNTRNANKPIELDKIFDRGFSTKEGKNRGYGLYNVKKIVNYYNGKIELSLDNEDIIFRLLF</sequence>
<dbReference type="AlphaFoldDB" id="A0A4R3MRN6"/>
<dbReference type="GO" id="GO:0042802">
    <property type="term" value="F:identical protein binding"/>
    <property type="evidence" value="ECO:0007669"/>
    <property type="project" value="TreeGrafter"/>
</dbReference>
<dbReference type="GO" id="GO:0000160">
    <property type="term" value="P:phosphorelay signal transduction system"/>
    <property type="evidence" value="ECO:0007669"/>
    <property type="project" value="UniProtKB-KW"/>
</dbReference>
<dbReference type="InterPro" id="IPR005467">
    <property type="entry name" value="His_kinase_dom"/>
</dbReference>
<dbReference type="Pfam" id="PF14501">
    <property type="entry name" value="HATPase_c_5"/>
    <property type="match status" value="1"/>
</dbReference>
<comment type="caution">
    <text evidence="5">The sequence shown here is derived from an EMBL/GenBank/DDBJ whole genome shotgun (WGS) entry which is preliminary data.</text>
</comment>
<accession>A0A4R3MRN6</accession>
<feature type="transmembrane region" description="Helical" evidence="3">
    <location>
        <begin position="60"/>
        <end position="77"/>
    </location>
</feature>
<keyword evidence="2" id="KW-0902">Two-component regulatory system</keyword>
<feature type="transmembrane region" description="Helical" evidence="3">
    <location>
        <begin position="178"/>
        <end position="200"/>
    </location>
</feature>
<feature type="transmembrane region" description="Helical" evidence="3">
    <location>
        <begin position="37"/>
        <end position="54"/>
    </location>
</feature>
<organism evidence="5 6">
    <name type="scientific">Natranaerovirga pectinivora</name>
    <dbReference type="NCBI Taxonomy" id="682400"/>
    <lineage>
        <taxon>Bacteria</taxon>
        <taxon>Bacillati</taxon>
        <taxon>Bacillota</taxon>
        <taxon>Clostridia</taxon>
        <taxon>Lachnospirales</taxon>
        <taxon>Natranaerovirgaceae</taxon>
        <taxon>Natranaerovirga</taxon>
    </lineage>
</organism>
<feature type="transmembrane region" description="Helical" evidence="3">
    <location>
        <begin position="6"/>
        <end position="25"/>
    </location>
</feature>
<keyword evidence="3" id="KW-1133">Transmembrane helix</keyword>
<dbReference type="PANTHER" id="PTHR40448">
    <property type="entry name" value="TWO-COMPONENT SENSOR HISTIDINE KINASE"/>
    <property type="match status" value="1"/>
</dbReference>
<evidence type="ECO:0000313" key="5">
    <source>
        <dbReference type="EMBL" id="TCT15447.1"/>
    </source>
</evidence>
<feature type="domain" description="Histidine kinase" evidence="4">
    <location>
        <begin position="231"/>
        <end position="421"/>
    </location>
</feature>
<dbReference type="InterPro" id="IPR032834">
    <property type="entry name" value="NatK-like_C"/>
</dbReference>
<dbReference type="PROSITE" id="PS50109">
    <property type="entry name" value="HIS_KIN"/>
    <property type="match status" value="1"/>
</dbReference>
<dbReference type="GO" id="GO:0016301">
    <property type="term" value="F:kinase activity"/>
    <property type="evidence" value="ECO:0007669"/>
    <property type="project" value="UniProtKB-KW"/>
</dbReference>
<dbReference type="InterPro" id="IPR036890">
    <property type="entry name" value="HATPase_C_sf"/>
</dbReference>
<keyword evidence="1 5" id="KW-0808">Transferase</keyword>
<dbReference type="InterPro" id="IPR003594">
    <property type="entry name" value="HATPase_dom"/>
</dbReference>
<feature type="transmembrane region" description="Helical" evidence="3">
    <location>
        <begin position="153"/>
        <end position="172"/>
    </location>
</feature>
<evidence type="ECO:0000259" key="4">
    <source>
        <dbReference type="PROSITE" id="PS50109"/>
    </source>
</evidence>
<keyword evidence="3" id="KW-0472">Membrane</keyword>
<name>A0A4R3MRN6_9FIRM</name>
<dbReference type="Proteomes" id="UP000294902">
    <property type="component" value="Unassembled WGS sequence"/>
</dbReference>
<keyword evidence="1 5" id="KW-0418">Kinase</keyword>
<dbReference type="RefSeq" id="WP_132251154.1">
    <property type="nucleotide sequence ID" value="NZ_SMAL01000003.1"/>
</dbReference>